<evidence type="ECO:0000313" key="10">
    <source>
        <dbReference type="Proteomes" id="UP000193467"/>
    </source>
</evidence>
<dbReference type="GO" id="GO:0008270">
    <property type="term" value="F:zinc ion binding"/>
    <property type="evidence" value="ECO:0007669"/>
    <property type="project" value="UniProtKB-KW"/>
</dbReference>
<dbReference type="STRING" id="106004.A0A1Y2FRR6"/>
<feature type="compositionally biased region" description="Basic and acidic residues" evidence="7">
    <location>
        <begin position="142"/>
        <end position="152"/>
    </location>
</feature>
<keyword evidence="10" id="KW-1185">Reference proteome</keyword>
<dbReference type="EMBL" id="MCGR01000014">
    <property type="protein sequence ID" value="ORY86690.1"/>
    <property type="molecule type" value="Genomic_DNA"/>
</dbReference>
<dbReference type="AlphaFoldDB" id="A0A1Y2FRR6"/>
<dbReference type="InParanoid" id="A0A1Y2FRR6"/>
<feature type="domain" description="PHD-type" evidence="8">
    <location>
        <begin position="413"/>
        <end position="466"/>
    </location>
</feature>
<keyword evidence="4" id="KW-0862">Zinc</keyword>
<dbReference type="SMART" id="SM00249">
    <property type="entry name" value="PHD"/>
    <property type="match status" value="1"/>
</dbReference>
<keyword evidence="2" id="KW-0479">Metal-binding</keyword>
<dbReference type="PROSITE" id="PS01359">
    <property type="entry name" value="ZF_PHD_1"/>
    <property type="match status" value="1"/>
</dbReference>
<protein>
    <recommendedName>
        <fullName evidence="8">PHD-type domain-containing protein</fullName>
    </recommendedName>
</protein>
<evidence type="ECO:0000256" key="1">
    <source>
        <dbReference type="ARBA" id="ARBA00004123"/>
    </source>
</evidence>
<evidence type="ECO:0000256" key="5">
    <source>
        <dbReference type="ARBA" id="ARBA00023242"/>
    </source>
</evidence>
<feature type="compositionally biased region" description="Polar residues" evidence="7">
    <location>
        <begin position="216"/>
        <end position="239"/>
    </location>
</feature>
<dbReference type="PANTHER" id="PTHR46174:SF1">
    <property type="entry name" value="CXXC-TYPE ZINC FINGER PROTEIN 1"/>
    <property type="match status" value="1"/>
</dbReference>
<gene>
    <name evidence="9" type="ORF">BCR35DRAFT_313259</name>
</gene>
<keyword evidence="3 6" id="KW-0863">Zinc-finger</keyword>
<feature type="compositionally biased region" description="Polar residues" evidence="7">
    <location>
        <begin position="289"/>
        <end position="300"/>
    </location>
</feature>
<proteinExistence type="predicted"/>
<dbReference type="Gene3D" id="3.30.40.10">
    <property type="entry name" value="Zinc/RING finger domain, C3HC4 (zinc finger)"/>
    <property type="match status" value="1"/>
</dbReference>
<dbReference type="InterPro" id="IPR013083">
    <property type="entry name" value="Znf_RING/FYVE/PHD"/>
</dbReference>
<accession>A0A1Y2FRR6</accession>
<comment type="subcellular location">
    <subcellularLocation>
        <location evidence="1">Nucleus</location>
    </subcellularLocation>
</comment>
<feature type="region of interest" description="Disordered" evidence="7">
    <location>
        <begin position="462"/>
        <end position="499"/>
    </location>
</feature>
<dbReference type="PROSITE" id="PS50016">
    <property type="entry name" value="ZF_PHD_2"/>
    <property type="match status" value="1"/>
</dbReference>
<feature type="compositionally biased region" description="Low complexity" evidence="7">
    <location>
        <begin position="158"/>
        <end position="171"/>
    </location>
</feature>
<dbReference type="Proteomes" id="UP000193467">
    <property type="component" value="Unassembled WGS sequence"/>
</dbReference>
<feature type="compositionally biased region" description="Low complexity" evidence="7">
    <location>
        <begin position="269"/>
        <end position="278"/>
    </location>
</feature>
<dbReference type="InterPro" id="IPR011011">
    <property type="entry name" value="Znf_FYVE_PHD"/>
</dbReference>
<evidence type="ECO:0000256" key="4">
    <source>
        <dbReference type="ARBA" id="ARBA00022833"/>
    </source>
</evidence>
<dbReference type="GO" id="GO:0048188">
    <property type="term" value="C:Set1C/COMPASS complex"/>
    <property type="evidence" value="ECO:0007669"/>
    <property type="project" value="InterPro"/>
</dbReference>
<evidence type="ECO:0000256" key="3">
    <source>
        <dbReference type="ARBA" id="ARBA00022771"/>
    </source>
</evidence>
<organism evidence="9 10">
    <name type="scientific">Leucosporidium creatinivorum</name>
    <dbReference type="NCBI Taxonomy" id="106004"/>
    <lineage>
        <taxon>Eukaryota</taxon>
        <taxon>Fungi</taxon>
        <taxon>Dikarya</taxon>
        <taxon>Basidiomycota</taxon>
        <taxon>Pucciniomycotina</taxon>
        <taxon>Microbotryomycetes</taxon>
        <taxon>Leucosporidiales</taxon>
        <taxon>Leucosporidium</taxon>
    </lineage>
</organism>
<evidence type="ECO:0000256" key="7">
    <source>
        <dbReference type="SAM" id="MobiDB-lite"/>
    </source>
</evidence>
<evidence type="ECO:0000256" key="6">
    <source>
        <dbReference type="PROSITE-ProRule" id="PRU00146"/>
    </source>
</evidence>
<name>A0A1Y2FRR6_9BASI</name>
<dbReference type="InterPro" id="IPR019787">
    <property type="entry name" value="Znf_PHD-finger"/>
</dbReference>
<feature type="compositionally biased region" description="Low complexity" evidence="7">
    <location>
        <begin position="194"/>
        <end position="212"/>
    </location>
</feature>
<evidence type="ECO:0000313" key="9">
    <source>
        <dbReference type="EMBL" id="ORY86690.1"/>
    </source>
</evidence>
<dbReference type="InterPro" id="IPR001965">
    <property type="entry name" value="Znf_PHD"/>
</dbReference>
<keyword evidence="5" id="KW-0539">Nucleus</keyword>
<evidence type="ECO:0000256" key="2">
    <source>
        <dbReference type="ARBA" id="ARBA00022723"/>
    </source>
</evidence>
<dbReference type="GO" id="GO:0045893">
    <property type="term" value="P:positive regulation of DNA-templated transcription"/>
    <property type="evidence" value="ECO:0007669"/>
    <property type="project" value="TreeGrafter"/>
</dbReference>
<feature type="compositionally biased region" description="Low complexity" evidence="7">
    <location>
        <begin position="240"/>
        <end position="250"/>
    </location>
</feature>
<dbReference type="PANTHER" id="PTHR46174">
    <property type="entry name" value="CXXC-TYPE ZINC FINGER PROTEIN 1"/>
    <property type="match status" value="1"/>
</dbReference>
<reference evidence="9 10" key="1">
    <citation type="submission" date="2016-07" db="EMBL/GenBank/DDBJ databases">
        <title>Pervasive Adenine N6-methylation of Active Genes in Fungi.</title>
        <authorList>
            <consortium name="DOE Joint Genome Institute"/>
            <person name="Mondo S.J."/>
            <person name="Dannebaum R.O."/>
            <person name="Kuo R.C."/>
            <person name="Labutti K."/>
            <person name="Haridas S."/>
            <person name="Kuo A."/>
            <person name="Salamov A."/>
            <person name="Ahrendt S.R."/>
            <person name="Lipzen A."/>
            <person name="Sullivan W."/>
            <person name="Andreopoulos W.B."/>
            <person name="Clum A."/>
            <person name="Lindquist E."/>
            <person name="Daum C."/>
            <person name="Ramamoorthy G.K."/>
            <person name="Gryganskyi A."/>
            <person name="Culley D."/>
            <person name="Magnuson J.K."/>
            <person name="James T.Y."/>
            <person name="O'Malley M.A."/>
            <person name="Stajich J.E."/>
            <person name="Spatafora J.W."/>
            <person name="Visel A."/>
            <person name="Grigoriev I.V."/>
        </authorList>
    </citation>
    <scope>NUCLEOTIDE SEQUENCE [LARGE SCALE GENOMIC DNA]</scope>
    <source>
        <strain evidence="9 10">62-1032</strain>
    </source>
</reference>
<evidence type="ECO:0000259" key="8">
    <source>
        <dbReference type="PROSITE" id="PS50016"/>
    </source>
</evidence>
<feature type="region of interest" description="Disordered" evidence="7">
    <location>
        <begin position="122"/>
        <end position="300"/>
    </location>
</feature>
<dbReference type="OrthoDB" id="436852at2759"/>
<comment type="caution">
    <text evidence="9">The sequence shown here is derived from an EMBL/GenBank/DDBJ whole genome shotgun (WGS) entry which is preliminary data.</text>
</comment>
<dbReference type="SUPFAM" id="SSF57903">
    <property type="entry name" value="FYVE/PHD zinc finger"/>
    <property type="match status" value="1"/>
</dbReference>
<dbReference type="InterPro" id="IPR037869">
    <property type="entry name" value="Spp1/CFP1"/>
</dbReference>
<dbReference type="InterPro" id="IPR019786">
    <property type="entry name" value="Zinc_finger_PHD-type_CS"/>
</dbReference>
<sequence>MALPPLEKMERSPELERLAERAYFSSSRVPEADFDSLTNRHFSILLLPTRPPLIAWSDLEPALAACFGSPLAVDMEQIKGGELGLQLVVLAIERVDPRSLGRGAEEKLEDWISALKLAAGEQARRHPWHSRESAPELDDEEKVQLEEIRERAQPMATPAPSVGGSLPSPSVERADFDEEKVQTEQLDVDQERTPAPSVASSSRSSSPEPDAAVELASSTESRILMPTSRSPSIASSRVTSPVISSERSSSPSPPLVARKKSALVLRQRSPSTSSSSASEQARKSVERAPSSTPPFSTISAPTFSLPSSTSGWIQLISRAIETLPIATGSIYEIMTAIKSLHPSVKLEKKVQRKVSKVLAEYMCFECDEGLVCEKSYHDRELTMWSLHEKWRDSALKGDAIKWTAAWAEDDGEELWCICRKPYGGRDMLVCADSRCKIQWFHDDCVGEPEEMWDPSIKWRCPDCSSSASTRKGEAREATSRVSDEQSRKRGRDGKFVRRA</sequence>
<feature type="compositionally biased region" description="Basic and acidic residues" evidence="7">
    <location>
        <begin position="470"/>
        <end position="499"/>
    </location>
</feature>